<reference evidence="4" key="1">
    <citation type="journal article" date="2014" name="Int. J. Syst. Evol. Microbiol.">
        <title>Complete genome sequence of Corynebacterium casei LMG S-19264T (=DSM 44701T), isolated from a smear-ripened cheese.</title>
        <authorList>
            <consortium name="US DOE Joint Genome Institute (JGI-PGF)"/>
            <person name="Walter F."/>
            <person name="Albersmeier A."/>
            <person name="Kalinowski J."/>
            <person name="Ruckert C."/>
        </authorList>
    </citation>
    <scope>NUCLEOTIDE SEQUENCE</scope>
    <source>
        <strain evidence="4">CGMCC 1.12726</strain>
    </source>
</reference>
<dbReference type="RefSeq" id="WP_188449985.1">
    <property type="nucleotide sequence ID" value="NZ_BMFO01000003.1"/>
</dbReference>
<dbReference type="InterPro" id="IPR025392">
    <property type="entry name" value="DUF4124"/>
</dbReference>
<accession>A0A917FNR2</accession>
<keyword evidence="2" id="KW-0732">Signal</keyword>
<name>A0A917FNR2_9GAMM</name>
<evidence type="ECO:0000259" key="3">
    <source>
        <dbReference type="Pfam" id="PF13511"/>
    </source>
</evidence>
<evidence type="ECO:0000256" key="1">
    <source>
        <dbReference type="SAM" id="MobiDB-lite"/>
    </source>
</evidence>
<gene>
    <name evidence="4" type="ORF">GCM10010960_17270</name>
</gene>
<sequence>MRTAKPLLIASLGLGLVLGATAQEKKVYRWVDKDGKVHISDQLPPEEVGRARKEYSASTGSLRNDVKTPLSPAEQAAAAEQARVEAAALAEAEKAKRIEQGMLTNYDNEQALQRAFNERTDLLKNTIVSLQASIQSRRAAVISGLNELAEAELRGDKLPEAKIKLLQSNQALVAGQTEQMARLNANYTALQSEFALTLEKYRTMKAEADAKRAALPDSL</sequence>
<dbReference type="EMBL" id="BMFO01000003">
    <property type="protein sequence ID" value="GGF96162.1"/>
    <property type="molecule type" value="Genomic_DNA"/>
</dbReference>
<feature type="region of interest" description="Disordered" evidence="1">
    <location>
        <begin position="40"/>
        <end position="69"/>
    </location>
</feature>
<comment type="caution">
    <text evidence="4">The sequence shown here is derived from an EMBL/GenBank/DDBJ whole genome shotgun (WGS) entry which is preliminary data.</text>
</comment>
<feature type="domain" description="DUF4124" evidence="3">
    <location>
        <begin position="16"/>
        <end position="54"/>
    </location>
</feature>
<protein>
    <recommendedName>
        <fullName evidence="3">DUF4124 domain-containing protein</fullName>
    </recommendedName>
</protein>
<keyword evidence="5" id="KW-1185">Reference proteome</keyword>
<dbReference type="Proteomes" id="UP000632858">
    <property type="component" value="Unassembled WGS sequence"/>
</dbReference>
<evidence type="ECO:0000256" key="2">
    <source>
        <dbReference type="SAM" id="SignalP"/>
    </source>
</evidence>
<evidence type="ECO:0000313" key="5">
    <source>
        <dbReference type="Proteomes" id="UP000632858"/>
    </source>
</evidence>
<reference evidence="4" key="2">
    <citation type="submission" date="2020-09" db="EMBL/GenBank/DDBJ databases">
        <authorList>
            <person name="Sun Q."/>
            <person name="Zhou Y."/>
        </authorList>
    </citation>
    <scope>NUCLEOTIDE SEQUENCE</scope>
    <source>
        <strain evidence="4">CGMCC 1.12726</strain>
    </source>
</reference>
<dbReference type="AlphaFoldDB" id="A0A917FNR2"/>
<feature type="chain" id="PRO_5038078141" description="DUF4124 domain-containing protein" evidence="2">
    <location>
        <begin position="23"/>
        <end position="219"/>
    </location>
</feature>
<evidence type="ECO:0000313" key="4">
    <source>
        <dbReference type="EMBL" id="GGF96162.1"/>
    </source>
</evidence>
<feature type="signal peptide" evidence="2">
    <location>
        <begin position="1"/>
        <end position="22"/>
    </location>
</feature>
<dbReference type="Pfam" id="PF13511">
    <property type="entry name" value="DUF4124"/>
    <property type="match status" value="1"/>
</dbReference>
<proteinExistence type="predicted"/>
<organism evidence="4 5">
    <name type="scientific">Arenimonas maotaiensis</name>
    <dbReference type="NCBI Taxonomy" id="1446479"/>
    <lineage>
        <taxon>Bacteria</taxon>
        <taxon>Pseudomonadati</taxon>
        <taxon>Pseudomonadota</taxon>
        <taxon>Gammaproteobacteria</taxon>
        <taxon>Lysobacterales</taxon>
        <taxon>Lysobacteraceae</taxon>
        <taxon>Arenimonas</taxon>
    </lineage>
</organism>